<name>A0A4Z2EVK1_9TELE</name>
<gene>
    <name evidence="2" type="ORF">EYF80_056943</name>
</gene>
<keyword evidence="3" id="KW-1185">Reference proteome</keyword>
<evidence type="ECO:0000313" key="2">
    <source>
        <dbReference type="EMBL" id="TNN32895.1"/>
    </source>
</evidence>
<evidence type="ECO:0000256" key="1">
    <source>
        <dbReference type="SAM" id="MobiDB-lite"/>
    </source>
</evidence>
<feature type="region of interest" description="Disordered" evidence="1">
    <location>
        <begin position="1"/>
        <end position="43"/>
    </location>
</feature>
<dbReference type="EMBL" id="SRLO01002449">
    <property type="protein sequence ID" value="TNN32895.1"/>
    <property type="molecule type" value="Genomic_DNA"/>
</dbReference>
<protein>
    <submittedName>
        <fullName evidence="2">Uncharacterized protein</fullName>
    </submittedName>
</protein>
<feature type="compositionally biased region" description="Basic and acidic residues" evidence="1">
    <location>
        <begin position="125"/>
        <end position="136"/>
    </location>
</feature>
<organism evidence="2 3">
    <name type="scientific">Liparis tanakae</name>
    <name type="common">Tanaka's snailfish</name>
    <dbReference type="NCBI Taxonomy" id="230148"/>
    <lineage>
        <taxon>Eukaryota</taxon>
        <taxon>Metazoa</taxon>
        <taxon>Chordata</taxon>
        <taxon>Craniata</taxon>
        <taxon>Vertebrata</taxon>
        <taxon>Euteleostomi</taxon>
        <taxon>Actinopterygii</taxon>
        <taxon>Neopterygii</taxon>
        <taxon>Teleostei</taxon>
        <taxon>Neoteleostei</taxon>
        <taxon>Acanthomorphata</taxon>
        <taxon>Eupercaria</taxon>
        <taxon>Perciformes</taxon>
        <taxon>Cottioidei</taxon>
        <taxon>Cottales</taxon>
        <taxon>Liparidae</taxon>
        <taxon>Liparis</taxon>
    </lineage>
</organism>
<feature type="compositionally biased region" description="Basic and acidic residues" evidence="1">
    <location>
        <begin position="76"/>
        <end position="88"/>
    </location>
</feature>
<feature type="compositionally biased region" description="Polar residues" evidence="1">
    <location>
        <begin position="1"/>
        <end position="14"/>
    </location>
</feature>
<reference evidence="2 3" key="1">
    <citation type="submission" date="2019-03" db="EMBL/GenBank/DDBJ databases">
        <title>First draft genome of Liparis tanakae, snailfish: a comprehensive survey of snailfish specific genes.</title>
        <authorList>
            <person name="Kim W."/>
            <person name="Song I."/>
            <person name="Jeong J.-H."/>
            <person name="Kim D."/>
            <person name="Kim S."/>
            <person name="Ryu S."/>
            <person name="Song J.Y."/>
            <person name="Lee S.K."/>
        </authorList>
    </citation>
    <scope>NUCLEOTIDE SEQUENCE [LARGE SCALE GENOMIC DNA]</scope>
    <source>
        <tissue evidence="2">Muscle</tissue>
    </source>
</reference>
<feature type="compositionally biased region" description="Polar residues" evidence="1">
    <location>
        <begin position="29"/>
        <end position="43"/>
    </location>
</feature>
<feature type="region of interest" description="Disordered" evidence="1">
    <location>
        <begin position="76"/>
        <end position="191"/>
    </location>
</feature>
<comment type="caution">
    <text evidence="2">The sequence shown here is derived from an EMBL/GenBank/DDBJ whole genome shotgun (WGS) entry which is preliminary data.</text>
</comment>
<proteinExistence type="predicted"/>
<evidence type="ECO:0000313" key="3">
    <source>
        <dbReference type="Proteomes" id="UP000314294"/>
    </source>
</evidence>
<accession>A0A4Z2EVK1</accession>
<dbReference type="AlphaFoldDB" id="A0A4Z2EVK1"/>
<sequence>MPEPEMSNSRSLTSWKGVRSSRDGCRANTLPQNAESHGSMTASALQTEKEVMLVVRQPDGEQHAGPELHEALVKLLGHKVEPKRERRSNVSVKPRVREEHLKASLGVGRVPQAQRGAVHPPQRAGGERPLEEKPPEDLEEVEMGRTGEQVNRPPPPGPVPRDSNRHTHHVVVVQRQHPDPQPPPLRLAADPLGRVLGRAGLAPVQDQQAGR</sequence>
<dbReference type="Proteomes" id="UP000314294">
    <property type="component" value="Unassembled WGS sequence"/>
</dbReference>